<sequence>MMATIITINFGALDKAISDARLRWEELQKENLTPEEQIERAELKVFFFAENYSSSMQEHVEDWRP</sequence>
<organism evidence="1">
    <name type="scientific">marine sediment metagenome</name>
    <dbReference type="NCBI Taxonomy" id="412755"/>
    <lineage>
        <taxon>unclassified sequences</taxon>
        <taxon>metagenomes</taxon>
        <taxon>ecological metagenomes</taxon>
    </lineage>
</organism>
<evidence type="ECO:0000313" key="1">
    <source>
        <dbReference type="EMBL" id="KKM99412.1"/>
    </source>
</evidence>
<proteinExistence type="predicted"/>
<gene>
    <name evidence="1" type="ORF">LCGC14_1148110</name>
</gene>
<name>A0A0F9Q1Y7_9ZZZZ</name>
<comment type="caution">
    <text evidence="1">The sequence shown here is derived from an EMBL/GenBank/DDBJ whole genome shotgun (WGS) entry which is preliminary data.</text>
</comment>
<dbReference type="AlphaFoldDB" id="A0A0F9Q1Y7"/>
<reference evidence="1" key="1">
    <citation type="journal article" date="2015" name="Nature">
        <title>Complex archaea that bridge the gap between prokaryotes and eukaryotes.</title>
        <authorList>
            <person name="Spang A."/>
            <person name="Saw J.H."/>
            <person name="Jorgensen S.L."/>
            <person name="Zaremba-Niedzwiedzka K."/>
            <person name="Martijn J."/>
            <person name="Lind A.E."/>
            <person name="van Eijk R."/>
            <person name="Schleper C."/>
            <person name="Guy L."/>
            <person name="Ettema T.J."/>
        </authorList>
    </citation>
    <scope>NUCLEOTIDE SEQUENCE</scope>
</reference>
<accession>A0A0F9Q1Y7</accession>
<dbReference type="EMBL" id="LAZR01005499">
    <property type="protein sequence ID" value="KKM99412.1"/>
    <property type="molecule type" value="Genomic_DNA"/>
</dbReference>
<protein>
    <submittedName>
        <fullName evidence="1">Uncharacterized protein</fullName>
    </submittedName>
</protein>